<keyword evidence="2" id="KW-1185">Reference proteome</keyword>
<protein>
    <submittedName>
        <fullName evidence="1">Uncharacterized protein</fullName>
    </submittedName>
</protein>
<name>A0ABD2VZ77_9HYME</name>
<organism evidence="1 2">
    <name type="scientific">Trichogramma kaykai</name>
    <dbReference type="NCBI Taxonomy" id="54128"/>
    <lineage>
        <taxon>Eukaryota</taxon>
        <taxon>Metazoa</taxon>
        <taxon>Ecdysozoa</taxon>
        <taxon>Arthropoda</taxon>
        <taxon>Hexapoda</taxon>
        <taxon>Insecta</taxon>
        <taxon>Pterygota</taxon>
        <taxon>Neoptera</taxon>
        <taxon>Endopterygota</taxon>
        <taxon>Hymenoptera</taxon>
        <taxon>Apocrita</taxon>
        <taxon>Proctotrupomorpha</taxon>
        <taxon>Chalcidoidea</taxon>
        <taxon>Trichogrammatidae</taxon>
        <taxon>Trichogramma</taxon>
    </lineage>
</organism>
<gene>
    <name evidence="1" type="ORF">TKK_018785</name>
</gene>
<reference evidence="1 2" key="1">
    <citation type="journal article" date="2024" name="bioRxiv">
        <title>A reference genome for Trichogramma kaykai: A tiny desert-dwelling parasitoid wasp with competing sex-ratio distorters.</title>
        <authorList>
            <person name="Culotta J."/>
            <person name="Lindsey A.R."/>
        </authorList>
    </citation>
    <scope>NUCLEOTIDE SEQUENCE [LARGE SCALE GENOMIC DNA]</scope>
    <source>
        <strain evidence="1 2">KSX58</strain>
    </source>
</reference>
<comment type="caution">
    <text evidence="1">The sequence shown here is derived from an EMBL/GenBank/DDBJ whole genome shotgun (WGS) entry which is preliminary data.</text>
</comment>
<evidence type="ECO:0000313" key="1">
    <source>
        <dbReference type="EMBL" id="KAL3385741.1"/>
    </source>
</evidence>
<dbReference type="AlphaFoldDB" id="A0ABD2VZ77"/>
<sequence>MLQVCYGIMILFEDKNYPSKIRSMIVLFMVRGLRRFSLTGGPTIALNFETCSKVSWFMQISTVSVHECFIVN</sequence>
<evidence type="ECO:0000313" key="2">
    <source>
        <dbReference type="Proteomes" id="UP001627154"/>
    </source>
</evidence>
<dbReference type="Proteomes" id="UP001627154">
    <property type="component" value="Unassembled WGS sequence"/>
</dbReference>
<accession>A0ABD2VZ77</accession>
<dbReference type="EMBL" id="JBJJXI010000153">
    <property type="protein sequence ID" value="KAL3385741.1"/>
    <property type="molecule type" value="Genomic_DNA"/>
</dbReference>
<proteinExistence type="predicted"/>